<accession>A0ABN7VQ86</accession>
<gene>
    <name evidence="3" type="ORF">GMARGA_LOCUS21503</name>
</gene>
<keyword evidence="4" id="KW-1185">Reference proteome</keyword>
<evidence type="ECO:0000256" key="1">
    <source>
        <dbReference type="SAM" id="MobiDB-lite"/>
    </source>
</evidence>
<dbReference type="SUPFAM" id="SSF117281">
    <property type="entry name" value="Kelch motif"/>
    <property type="match status" value="1"/>
</dbReference>
<organism evidence="3 4">
    <name type="scientific">Gigaspora margarita</name>
    <dbReference type="NCBI Taxonomy" id="4874"/>
    <lineage>
        <taxon>Eukaryota</taxon>
        <taxon>Fungi</taxon>
        <taxon>Fungi incertae sedis</taxon>
        <taxon>Mucoromycota</taxon>
        <taxon>Glomeromycotina</taxon>
        <taxon>Glomeromycetes</taxon>
        <taxon>Diversisporales</taxon>
        <taxon>Gigasporaceae</taxon>
        <taxon>Gigaspora</taxon>
    </lineage>
</organism>
<protein>
    <submittedName>
        <fullName evidence="3">37675_t:CDS:1</fullName>
    </submittedName>
</protein>
<keyword evidence="2" id="KW-1133">Transmembrane helix</keyword>
<comment type="caution">
    <text evidence="3">The sequence shown here is derived from an EMBL/GenBank/DDBJ whole genome shotgun (WGS) entry which is preliminary data.</text>
</comment>
<feature type="region of interest" description="Disordered" evidence="1">
    <location>
        <begin position="325"/>
        <end position="352"/>
    </location>
</feature>
<dbReference type="InterPro" id="IPR015915">
    <property type="entry name" value="Kelch-typ_b-propeller"/>
</dbReference>
<keyword evidence="2" id="KW-0812">Transmembrane</keyword>
<dbReference type="EMBL" id="CAJVQB010019910">
    <property type="protein sequence ID" value="CAG8792753.1"/>
    <property type="molecule type" value="Genomic_DNA"/>
</dbReference>
<name>A0ABN7VQ86_GIGMA</name>
<feature type="non-terminal residue" evidence="3">
    <location>
        <position position="1"/>
    </location>
</feature>
<evidence type="ECO:0000313" key="3">
    <source>
        <dbReference type="EMBL" id="CAG8792753.1"/>
    </source>
</evidence>
<proteinExistence type="predicted"/>
<feature type="compositionally biased region" description="Basic and acidic residues" evidence="1">
    <location>
        <begin position="332"/>
        <end position="352"/>
    </location>
</feature>
<dbReference type="Proteomes" id="UP000789901">
    <property type="component" value="Unassembled WGS sequence"/>
</dbReference>
<reference evidence="3 4" key="1">
    <citation type="submission" date="2021-06" db="EMBL/GenBank/DDBJ databases">
        <authorList>
            <person name="Kallberg Y."/>
            <person name="Tangrot J."/>
            <person name="Rosling A."/>
        </authorList>
    </citation>
    <scope>NUCLEOTIDE SEQUENCE [LARGE SCALE GENOMIC DNA]</scope>
    <source>
        <strain evidence="3 4">120-4 pot B 10/14</strain>
    </source>
</reference>
<feature type="transmembrane region" description="Helical" evidence="2">
    <location>
        <begin position="624"/>
        <end position="645"/>
    </location>
</feature>
<evidence type="ECO:0000313" key="4">
    <source>
        <dbReference type="Proteomes" id="UP000789901"/>
    </source>
</evidence>
<sequence>VEIACQSINLLGIGISNNDYEYKGRKSKQKVSPKSRKKRPTIFKVSKLRYTLEKETPIIFTCKNSTILINAACKNTIEAYLNLEKKLLESEKKSQEKEIEEIDQITLLQKTVDEINAEKDIPKELIESLKAELNRATAIEINSQFTEKANSAKKVKSEIDSPDKDKYSKIDIAKEDILNIRWNLKPLEDNRTDASHDSGISCQNKVDLVKNAQSTENLEDKTPTKKEYRKVENRIIINKIRSNIAIYRPRIEVKGNKTYDLTIQGLYCQDEINLRRTYKDCNKKISNAEEIRVKKDEHEVFKKMKHVDETIEGYFKNRTSIEADIGSNSTNDLERTCESKDKDQNETKKQEEHGQANLNFLCKTWMNKIEIFKRMIKYPYEPKDPESNKIADTVQNAETSRKDKAQWIQPLQNLKKWISRIKGAPLADDTIIDSSKWISLPSNPDPNCSYSLFLGGTKINFTGTPSKYFWDIFLWVSDNKTGKSYLFQFLSKAIDIFDTINFNGEIPNERTYHTAVLNGRIIIYSRTSNKVSDYPAYPHLVVLNILNYEWSALPEINSIRPIALHTSIIIKNYMIVAFGQNLTNDKLISSIYKLDISNPSIYKWSLLSSYNDYISFPKFLYNHLAIKIFIARIVFLVVAILKFLFKKPESTITSNQSDYGSITPA</sequence>
<evidence type="ECO:0000256" key="2">
    <source>
        <dbReference type="SAM" id="Phobius"/>
    </source>
</evidence>
<keyword evidence="2" id="KW-0472">Membrane</keyword>
<dbReference type="Gene3D" id="2.120.10.80">
    <property type="entry name" value="Kelch-type beta propeller"/>
    <property type="match status" value="1"/>
</dbReference>